<dbReference type="EMBL" id="FWXZ01000005">
    <property type="protein sequence ID" value="SMC77207.1"/>
    <property type="molecule type" value="Genomic_DNA"/>
</dbReference>
<reference evidence="1" key="1">
    <citation type="submission" date="2017-04" db="EMBL/GenBank/DDBJ databases">
        <authorList>
            <person name="Varghese N."/>
            <person name="Submissions S."/>
        </authorList>
    </citation>
    <scope>NUCLEOTIDE SEQUENCE</scope>
    <source>
        <strain evidence="1">WTE2008</strain>
    </source>
</reference>
<evidence type="ECO:0000313" key="2">
    <source>
        <dbReference type="Proteomes" id="UP000192328"/>
    </source>
</evidence>
<gene>
    <name evidence="1" type="ORF">SAMN06297397_2437</name>
</gene>
<protein>
    <submittedName>
        <fullName evidence="1">WG containing repeat-containing protein</fullName>
    </submittedName>
</protein>
<name>A0AC61PNK4_9FIRM</name>
<evidence type="ECO:0000313" key="1">
    <source>
        <dbReference type="EMBL" id="SMC77207.1"/>
    </source>
</evidence>
<accession>A0AC61PNK4</accession>
<dbReference type="Proteomes" id="UP000192328">
    <property type="component" value="Unassembled WGS sequence"/>
</dbReference>
<sequence>MKRIIIPVLILILLCELVCYAEDTEQEYAYMDGIARYRNAEGKLGLLKEPGIVLAAAEYDYIGFFDQNGLAPVCKTVNGEESWGMISRNGKKLIESDQFSYICEREHPGLGYSGQYGSYYAEGKNGEKYVVFADGTVSRFPDQEELNLTGLQAERNSDFYFINGSIFLYTDKGYRLFDKNFQPLFPETWSNCIPLPSGGGCVQKDGGLWGIVDSTGKLTVDYLYDWMISTDWGIIVKGQGSEKGQVGMISCEGKVLLPLQFEDIAVPSENRIAVLQDGKVGYMNPELEWVISPQWDGAGQFHNGLAVVYNRERKSVIDENGRTVLDLSNQELRVLRSVQIAVYDEEKKRLTLYDREGKMISEIQNVYFPNSIEEKSGLLAVYLDNGEDQPAAAVVNIDTGEVISKPEWKTIEPFENGYAIVNCGEEEEPKLGVIDADGQYIVKPEYSSISQADGVFYADKEYEDSSDSFIFDTHGDILESMHYLGQSFG</sequence>
<proteinExistence type="predicted"/>
<comment type="caution">
    <text evidence="1">The sequence shown here is derived from an EMBL/GenBank/DDBJ whole genome shotgun (WGS) entry which is preliminary data.</text>
</comment>
<keyword evidence="2" id="KW-1185">Reference proteome</keyword>
<organism evidence="1 2">
    <name type="scientific">Aristaeella lactis</name>
    <dbReference type="NCBI Taxonomy" id="3046383"/>
    <lineage>
        <taxon>Bacteria</taxon>
        <taxon>Bacillati</taxon>
        <taxon>Bacillota</taxon>
        <taxon>Clostridia</taxon>
        <taxon>Eubacteriales</taxon>
        <taxon>Aristaeellaceae</taxon>
        <taxon>Aristaeella</taxon>
    </lineage>
</organism>